<dbReference type="OrthoDB" id="330671at2759"/>
<dbReference type="InterPro" id="IPR014729">
    <property type="entry name" value="Rossmann-like_a/b/a_fold"/>
</dbReference>
<dbReference type="GO" id="GO:0004140">
    <property type="term" value="F:dephospho-CoA kinase activity"/>
    <property type="evidence" value="ECO:0007669"/>
    <property type="project" value="TreeGrafter"/>
</dbReference>
<organism evidence="2">
    <name type="scientific">Dichomitus squalens</name>
    <dbReference type="NCBI Taxonomy" id="114155"/>
    <lineage>
        <taxon>Eukaryota</taxon>
        <taxon>Fungi</taxon>
        <taxon>Dikarya</taxon>
        <taxon>Basidiomycota</taxon>
        <taxon>Agaricomycotina</taxon>
        <taxon>Agaricomycetes</taxon>
        <taxon>Polyporales</taxon>
        <taxon>Polyporaceae</taxon>
        <taxon>Dichomitus</taxon>
    </lineage>
</organism>
<dbReference type="Gene3D" id="3.40.50.620">
    <property type="entry name" value="HUPs"/>
    <property type="match status" value="1"/>
</dbReference>
<dbReference type="Proteomes" id="UP000292957">
    <property type="component" value="Unassembled WGS sequence"/>
</dbReference>
<dbReference type="SUPFAM" id="SSF52374">
    <property type="entry name" value="Nucleotidylyl transferase"/>
    <property type="match status" value="1"/>
</dbReference>
<proteinExistence type="predicted"/>
<dbReference type="EMBL" id="ML143386">
    <property type="protein sequence ID" value="TBU35704.1"/>
    <property type="molecule type" value="Genomic_DNA"/>
</dbReference>
<dbReference type="AlphaFoldDB" id="A0A4Q9N4Y5"/>
<dbReference type="PANTHER" id="PTHR10695">
    <property type="entry name" value="DEPHOSPHO-COA KINASE-RELATED"/>
    <property type="match status" value="1"/>
</dbReference>
<gene>
    <name evidence="2" type="ORF">BD311DRAFT_744442</name>
</gene>
<dbReference type="InterPro" id="IPR004821">
    <property type="entry name" value="Cyt_trans-like"/>
</dbReference>
<keyword evidence="2" id="KW-0808">Transferase</keyword>
<dbReference type="PANTHER" id="PTHR10695:SF46">
    <property type="entry name" value="BIFUNCTIONAL COENZYME A SYNTHASE-RELATED"/>
    <property type="match status" value="1"/>
</dbReference>
<feature type="domain" description="Cytidyltransferase-like" evidence="1">
    <location>
        <begin position="201"/>
        <end position="350"/>
    </location>
</feature>
<dbReference type="GO" id="GO:0015937">
    <property type="term" value="P:coenzyme A biosynthetic process"/>
    <property type="evidence" value="ECO:0007669"/>
    <property type="project" value="TreeGrafter"/>
</dbReference>
<accession>A0A4Q9N4Y5</accession>
<name>A0A4Q9N4Y5_9APHY</name>
<sequence>MPAIAFTLEEVKRTVVLTTVHDLHESPHFLATAVATAATTTTEALQVIVLSPLFNPPPDAPPATTESDSAPAPARLEAHDDWHAPGISRTAHFEDVQRLLTFVYVQATKIAQDLDRVLLDVDVYLKGPADAFPDEAVRSAERIFSVAPNGIPFPPLPASAADRKSEIIVVEPDDLPSGLSAPAPSSPPDPSLPPLYPVVALGGTFDHLHAGHKILLSMGAWIAKEKLIVGITDDSLLGKKQWKEVLEPLPVRTERTRAFLEHFKPGLEYFITPLNDVYGPTAHDPNVQALVVSKETLSGAESIAKKREEMSLQPLRPFVIDVISATEAIVDSGDAAVLRAAKMSSTYIREWIVKKQQHTSDAS</sequence>
<evidence type="ECO:0000313" key="2">
    <source>
        <dbReference type="EMBL" id="TBU35704.1"/>
    </source>
</evidence>
<evidence type="ECO:0000259" key="1">
    <source>
        <dbReference type="Pfam" id="PF01467"/>
    </source>
</evidence>
<dbReference type="Pfam" id="PF01467">
    <property type="entry name" value="CTP_transf_like"/>
    <property type="match status" value="1"/>
</dbReference>
<reference evidence="2" key="1">
    <citation type="submission" date="2019-01" db="EMBL/GenBank/DDBJ databases">
        <title>Draft genome sequences of three monokaryotic isolates of the white-rot basidiomycete fungus Dichomitus squalens.</title>
        <authorList>
            <consortium name="DOE Joint Genome Institute"/>
            <person name="Lopez S.C."/>
            <person name="Andreopoulos B."/>
            <person name="Pangilinan J."/>
            <person name="Lipzen A."/>
            <person name="Riley R."/>
            <person name="Ahrendt S."/>
            <person name="Ng V."/>
            <person name="Barry K."/>
            <person name="Daum C."/>
            <person name="Grigoriev I.V."/>
            <person name="Hilden K.S."/>
            <person name="Makela M.R."/>
            <person name="de Vries R.P."/>
        </authorList>
    </citation>
    <scope>NUCLEOTIDE SEQUENCE [LARGE SCALE GENOMIC DNA]</scope>
    <source>
        <strain evidence="2">OM18370.1</strain>
    </source>
</reference>
<protein>
    <submittedName>
        <fullName evidence="2">Nucleotidylyl transferase</fullName>
    </submittedName>
</protein>